<sequence length="615" mass="69780">MANFQKVFNVIRPRMPFFQLVLKHVAFEGEGRDERNRPPVAVTLHLGNRTLECLKVERGNFRSDVRYRKLFRTGKGLKWVKAVARWADGTETTVSRFLVLNIAKRPPDPFARNYHHFLERNGPKERDFETLRNTVEKLPLRPKFSVIMPTYNTEPKWLRAAVDSVVGQIYPEWELCIADDASTRKSTLRTLKKLEAKDSRIRVCYRKENGHISHASNSALDLATGEWISLLDHDDLLLPQSLARVVLEINRHPDARFIYSDEDKIDSKGVPLAPYFKPDWNPLFLLSQNFVCHFTSIRREDIEAVGRFRAGFEGSQDWDLFLRLGKHLPEGSIRHVPEVLYHWRIIPGSSAGSVGEKSYSVQASRRAIEDAVEWKKNANWELVVGMYWMCSPPPCESYDLVRLSKGASGFWNLASSVSSGNSPVIVFLAEGVLMENEVCSRLAGWVNLPGFGMVAGALGDPAGGIIEAGMLIHPYGDLSPIFKEMGAQFEGMGRREILPQNLTVPGRWFLAIRRDLWNQFSPAGGGYESWTHRIAAISLLLREEGFANAMIPTLRLVSGEKISESDSDPDCLKFRQRWPQFCAHDPSTNPNLTTEYGCFTLAQDVDVPTEWSFDR</sequence>
<dbReference type="AlphaFoldDB" id="A0A7X1E3J1"/>
<dbReference type="InterPro" id="IPR029044">
    <property type="entry name" value="Nucleotide-diphossugar_trans"/>
</dbReference>
<dbReference type="GO" id="GO:0016740">
    <property type="term" value="F:transferase activity"/>
    <property type="evidence" value="ECO:0007669"/>
    <property type="project" value="UniProtKB-KW"/>
</dbReference>
<dbReference type="InterPro" id="IPR050834">
    <property type="entry name" value="Glycosyltransf_2"/>
</dbReference>
<protein>
    <submittedName>
        <fullName evidence="2">Glycosyltransferase</fullName>
    </submittedName>
</protein>
<proteinExistence type="predicted"/>
<evidence type="ECO:0000259" key="1">
    <source>
        <dbReference type="Pfam" id="PF00535"/>
    </source>
</evidence>
<keyword evidence="2" id="KW-0808">Transferase</keyword>
<gene>
    <name evidence="2" type="ORF">H5P30_04900</name>
</gene>
<dbReference type="Pfam" id="PF00535">
    <property type="entry name" value="Glycos_transf_2"/>
    <property type="match status" value="1"/>
</dbReference>
<accession>A0A7X1E3J1</accession>
<dbReference type="PANTHER" id="PTHR43685:SF2">
    <property type="entry name" value="GLYCOSYLTRANSFERASE 2-LIKE DOMAIN-CONTAINING PROTEIN"/>
    <property type="match status" value="1"/>
</dbReference>
<dbReference type="InterPro" id="IPR001173">
    <property type="entry name" value="Glyco_trans_2-like"/>
</dbReference>
<dbReference type="RefSeq" id="WP_185691841.1">
    <property type="nucleotide sequence ID" value="NZ_JACHVA010000046.1"/>
</dbReference>
<dbReference type="Proteomes" id="UP000525652">
    <property type="component" value="Unassembled WGS sequence"/>
</dbReference>
<organism evidence="2 3">
    <name type="scientific">Puniceicoccus vermicola</name>
    <dbReference type="NCBI Taxonomy" id="388746"/>
    <lineage>
        <taxon>Bacteria</taxon>
        <taxon>Pseudomonadati</taxon>
        <taxon>Verrucomicrobiota</taxon>
        <taxon>Opitutia</taxon>
        <taxon>Puniceicoccales</taxon>
        <taxon>Puniceicoccaceae</taxon>
        <taxon>Puniceicoccus</taxon>
    </lineage>
</organism>
<evidence type="ECO:0000313" key="2">
    <source>
        <dbReference type="EMBL" id="MBC2601116.1"/>
    </source>
</evidence>
<name>A0A7X1E3J1_9BACT</name>
<comment type="caution">
    <text evidence="2">The sequence shown here is derived from an EMBL/GenBank/DDBJ whole genome shotgun (WGS) entry which is preliminary data.</text>
</comment>
<reference evidence="2 3" key="1">
    <citation type="submission" date="2020-07" db="EMBL/GenBank/DDBJ databases">
        <authorList>
            <person name="Feng X."/>
        </authorList>
    </citation>
    <scope>NUCLEOTIDE SEQUENCE [LARGE SCALE GENOMIC DNA]</scope>
    <source>
        <strain evidence="2 3">JCM14086</strain>
    </source>
</reference>
<dbReference type="SUPFAM" id="SSF53448">
    <property type="entry name" value="Nucleotide-diphospho-sugar transferases"/>
    <property type="match status" value="1"/>
</dbReference>
<keyword evidence="3" id="KW-1185">Reference proteome</keyword>
<dbReference type="EMBL" id="JACHVA010000046">
    <property type="protein sequence ID" value="MBC2601116.1"/>
    <property type="molecule type" value="Genomic_DNA"/>
</dbReference>
<feature type="domain" description="Glycosyltransferase 2-like" evidence="1">
    <location>
        <begin position="145"/>
        <end position="305"/>
    </location>
</feature>
<dbReference type="Gene3D" id="3.90.550.10">
    <property type="entry name" value="Spore Coat Polysaccharide Biosynthesis Protein SpsA, Chain A"/>
    <property type="match status" value="1"/>
</dbReference>
<dbReference type="CDD" id="cd04184">
    <property type="entry name" value="GT2_RfbC_Mx_like"/>
    <property type="match status" value="1"/>
</dbReference>
<dbReference type="PANTHER" id="PTHR43685">
    <property type="entry name" value="GLYCOSYLTRANSFERASE"/>
    <property type="match status" value="1"/>
</dbReference>
<evidence type="ECO:0000313" key="3">
    <source>
        <dbReference type="Proteomes" id="UP000525652"/>
    </source>
</evidence>